<keyword evidence="2" id="KW-1133">Transmembrane helix</keyword>
<evidence type="ECO:0000313" key="3">
    <source>
        <dbReference type="EMBL" id="CAG5076944.1"/>
    </source>
</evidence>
<dbReference type="EMBL" id="OU015584">
    <property type="protein sequence ID" value="CAG5076944.1"/>
    <property type="molecule type" value="Genomic_DNA"/>
</dbReference>
<evidence type="ECO:0000256" key="1">
    <source>
        <dbReference type="PROSITE-ProRule" id="PRU00339"/>
    </source>
</evidence>
<dbReference type="SMART" id="SM00028">
    <property type="entry name" value="TPR"/>
    <property type="match status" value="3"/>
</dbReference>
<evidence type="ECO:0000256" key="2">
    <source>
        <dbReference type="SAM" id="Phobius"/>
    </source>
</evidence>
<organism evidence="3 4">
    <name type="scientific">Parvicella tangerina</name>
    <dbReference type="NCBI Taxonomy" id="2829795"/>
    <lineage>
        <taxon>Bacteria</taxon>
        <taxon>Pseudomonadati</taxon>
        <taxon>Bacteroidota</taxon>
        <taxon>Flavobacteriia</taxon>
        <taxon>Flavobacteriales</taxon>
        <taxon>Parvicellaceae</taxon>
        <taxon>Parvicella</taxon>
    </lineage>
</organism>
<dbReference type="AlphaFoldDB" id="A0A916JKH5"/>
<dbReference type="RefSeq" id="WP_258540492.1">
    <property type="nucleotide sequence ID" value="NZ_OU015584.1"/>
</dbReference>
<dbReference type="InterPro" id="IPR011990">
    <property type="entry name" value="TPR-like_helical_dom_sf"/>
</dbReference>
<feature type="repeat" description="TPR" evidence="1">
    <location>
        <begin position="156"/>
        <end position="189"/>
    </location>
</feature>
<protein>
    <submittedName>
        <fullName evidence="3">Cell division coordinator CpoB</fullName>
    </submittedName>
</protein>
<reference evidence="3" key="1">
    <citation type="submission" date="2021-04" db="EMBL/GenBank/DDBJ databases">
        <authorList>
            <person name="Rodrigo-Torres L."/>
            <person name="Arahal R. D."/>
            <person name="Lucena T."/>
        </authorList>
    </citation>
    <scope>NUCLEOTIDE SEQUENCE</scope>
    <source>
        <strain evidence="3">AS29M-1</strain>
    </source>
</reference>
<dbReference type="Pfam" id="PF13432">
    <property type="entry name" value="TPR_16"/>
    <property type="match status" value="1"/>
</dbReference>
<name>A0A916JKH5_9FLAO</name>
<accession>A0A916JKH5</accession>
<dbReference type="GO" id="GO:0051301">
    <property type="term" value="P:cell division"/>
    <property type="evidence" value="ECO:0007669"/>
    <property type="project" value="UniProtKB-KW"/>
</dbReference>
<keyword evidence="3" id="KW-0131">Cell cycle</keyword>
<gene>
    <name evidence="3" type="primary">cpoB_1</name>
    <name evidence="3" type="ORF">CRYO30217_00251</name>
</gene>
<evidence type="ECO:0000313" key="4">
    <source>
        <dbReference type="Proteomes" id="UP000683507"/>
    </source>
</evidence>
<keyword evidence="2" id="KW-0472">Membrane</keyword>
<dbReference type="Gene3D" id="1.25.40.10">
    <property type="entry name" value="Tetratricopeptide repeat domain"/>
    <property type="match status" value="1"/>
</dbReference>
<keyword evidence="2" id="KW-0812">Transmembrane</keyword>
<keyword evidence="1" id="KW-0802">TPR repeat</keyword>
<sequence>MAEEKVNNTAETTEEAPSSAINSNLNKASLLDKISDFLTLRGKIIGAVVGGALLIILGWFGYQKWFVEPEDIRTAESLYQTEAHIVDDQNWEMAIKGDTAMGTYPGLETQSKQFEGYAGGNIANYDLGIAYLNKGDAANALKAFQKVEFDDENLATLTLGAMGDASLNLGKYADAIDYYKQAYNRRPKNEMTAPLYMVKLANTYEVQKKYGEAEKLYKDLIANFPDSPLRAEAEKNLVFVEAGTSIYEIK</sequence>
<keyword evidence="4" id="KW-1185">Reference proteome</keyword>
<dbReference type="Pfam" id="PF13174">
    <property type="entry name" value="TPR_6"/>
    <property type="match status" value="1"/>
</dbReference>
<dbReference type="SUPFAM" id="SSF48452">
    <property type="entry name" value="TPR-like"/>
    <property type="match status" value="1"/>
</dbReference>
<dbReference type="InterPro" id="IPR019734">
    <property type="entry name" value="TPR_rpt"/>
</dbReference>
<keyword evidence="3" id="KW-0132">Cell division</keyword>
<dbReference type="Proteomes" id="UP000683507">
    <property type="component" value="Chromosome"/>
</dbReference>
<dbReference type="KEGG" id="ptan:CRYO30217_00251"/>
<proteinExistence type="predicted"/>
<dbReference type="PROSITE" id="PS50005">
    <property type="entry name" value="TPR"/>
    <property type="match status" value="1"/>
</dbReference>
<feature type="transmembrane region" description="Helical" evidence="2">
    <location>
        <begin position="44"/>
        <end position="62"/>
    </location>
</feature>